<feature type="transmembrane region" description="Helical" evidence="10">
    <location>
        <begin position="168"/>
        <end position="193"/>
    </location>
</feature>
<protein>
    <recommendedName>
        <fullName evidence="10">Glycerol-3-phosphate acyltransferase</fullName>
    </recommendedName>
    <alternativeName>
        <fullName evidence="10">Acyl-PO4 G3P acyltransferase</fullName>
    </alternativeName>
    <alternativeName>
        <fullName evidence="10">Acyl-phosphate--glycerol-3-phosphate acyltransferase</fullName>
    </alternativeName>
    <alternativeName>
        <fullName evidence="10">G3P acyltransferase</fullName>
        <shortName evidence="10">GPAT</shortName>
        <ecNumber evidence="10">2.3.1.275</ecNumber>
    </alternativeName>
    <alternativeName>
        <fullName evidence="10">Lysophosphatidic acid synthase</fullName>
        <shortName evidence="10">LPA synthase</shortName>
    </alternativeName>
</protein>
<evidence type="ECO:0000256" key="9">
    <source>
        <dbReference type="ARBA" id="ARBA00023264"/>
    </source>
</evidence>
<dbReference type="UniPathway" id="UPA00085"/>
<dbReference type="EC" id="2.3.1.275" evidence="10"/>
<keyword evidence="5 10" id="KW-1133">Transmembrane helix</keyword>
<evidence type="ECO:0000313" key="11">
    <source>
        <dbReference type="EMBL" id="KUH58376.1"/>
    </source>
</evidence>
<proteinExistence type="inferred from homology"/>
<dbReference type="SMART" id="SM01207">
    <property type="entry name" value="G3P_acyltransf"/>
    <property type="match status" value="1"/>
</dbReference>
<keyword evidence="7 10" id="KW-0472">Membrane</keyword>
<dbReference type="GO" id="GO:0043772">
    <property type="term" value="F:acyl-phosphate glycerol-3-phosphate acyltransferase activity"/>
    <property type="evidence" value="ECO:0007669"/>
    <property type="project" value="UniProtKB-UniRule"/>
</dbReference>
<keyword evidence="1 10" id="KW-1003">Cell membrane</keyword>
<evidence type="ECO:0000256" key="8">
    <source>
        <dbReference type="ARBA" id="ARBA00023209"/>
    </source>
</evidence>
<evidence type="ECO:0000256" key="6">
    <source>
        <dbReference type="ARBA" id="ARBA00023098"/>
    </source>
</evidence>
<comment type="subunit">
    <text evidence="10">Probably interacts with PlsX.</text>
</comment>
<evidence type="ECO:0000313" key="12">
    <source>
        <dbReference type="Proteomes" id="UP000054078"/>
    </source>
</evidence>
<dbReference type="Proteomes" id="UP000054078">
    <property type="component" value="Unassembled WGS sequence"/>
</dbReference>
<feature type="transmembrane region" description="Helical" evidence="10">
    <location>
        <begin position="137"/>
        <end position="156"/>
    </location>
</feature>
<keyword evidence="3 10" id="KW-0808">Transferase</keyword>
<name>A0A117J458_TRASO</name>
<evidence type="ECO:0000256" key="3">
    <source>
        <dbReference type="ARBA" id="ARBA00022679"/>
    </source>
</evidence>
<reference evidence="11 12" key="1">
    <citation type="submission" date="2015-12" db="EMBL/GenBank/DDBJ databases">
        <title>Draft Genome Sequence of Olsenella scatoligenes SK9K4T; a Producer of 3-Methylindole- (skatole) and 4-Methylphenol- (p-cresol) Isolated from Pig Feces.</title>
        <authorList>
            <person name="Li X."/>
            <person name="Borg B."/>
            <person name="Canibe N."/>
        </authorList>
    </citation>
    <scope>NUCLEOTIDE SEQUENCE [LARGE SCALE GENOMIC DNA]</scope>
    <source>
        <strain evidence="11 12">SK9K4</strain>
    </source>
</reference>
<keyword evidence="4 10" id="KW-0812">Transmembrane</keyword>
<organism evidence="11 12">
    <name type="scientific">Tractidigestivibacter scatoligenes</name>
    <name type="common">Olsenella scatoligenes</name>
    <dbReference type="NCBI Taxonomy" id="1299998"/>
    <lineage>
        <taxon>Bacteria</taxon>
        <taxon>Bacillati</taxon>
        <taxon>Actinomycetota</taxon>
        <taxon>Coriobacteriia</taxon>
        <taxon>Coriobacteriales</taxon>
        <taxon>Atopobiaceae</taxon>
        <taxon>Tractidigestivibacter</taxon>
    </lineage>
</organism>
<evidence type="ECO:0000256" key="10">
    <source>
        <dbReference type="HAMAP-Rule" id="MF_01043"/>
    </source>
</evidence>
<dbReference type="PANTHER" id="PTHR30309">
    <property type="entry name" value="INNER MEMBRANE PROTEIN YGIH"/>
    <property type="match status" value="1"/>
</dbReference>
<dbReference type="GO" id="GO:0008654">
    <property type="term" value="P:phospholipid biosynthetic process"/>
    <property type="evidence" value="ECO:0007669"/>
    <property type="project" value="UniProtKB-UniRule"/>
</dbReference>
<dbReference type="STRING" id="1299998.AUL39_05045"/>
<dbReference type="InterPro" id="IPR003811">
    <property type="entry name" value="G3P_acylTferase_PlsY"/>
</dbReference>
<gene>
    <name evidence="10" type="primary">plsY</name>
    <name evidence="11" type="ORF">AUL39_05045</name>
</gene>
<keyword evidence="12" id="KW-1185">Reference proteome</keyword>
<keyword evidence="9 10" id="KW-1208">Phospholipid metabolism</keyword>
<dbReference type="AlphaFoldDB" id="A0A117J458"/>
<evidence type="ECO:0000256" key="5">
    <source>
        <dbReference type="ARBA" id="ARBA00022989"/>
    </source>
</evidence>
<comment type="similarity">
    <text evidence="10">Belongs to the PlsY family.</text>
</comment>
<comment type="caution">
    <text evidence="10">Lacks conserved residue(s) required for the propagation of feature annotation.</text>
</comment>
<dbReference type="EMBL" id="LOJF01000009">
    <property type="protein sequence ID" value="KUH58376.1"/>
    <property type="molecule type" value="Genomic_DNA"/>
</dbReference>
<keyword evidence="6 10" id="KW-0443">Lipid metabolism</keyword>
<comment type="caution">
    <text evidence="11">The sequence shown here is derived from an EMBL/GenBank/DDBJ whole genome shotgun (WGS) entry which is preliminary data.</text>
</comment>
<comment type="catalytic activity">
    <reaction evidence="10">
        <text>an acyl phosphate + sn-glycerol 3-phosphate = a 1-acyl-sn-glycero-3-phosphate + phosphate</text>
        <dbReference type="Rhea" id="RHEA:34075"/>
        <dbReference type="ChEBI" id="CHEBI:43474"/>
        <dbReference type="ChEBI" id="CHEBI:57597"/>
        <dbReference type="ChEBI" id="CHEBI:57970"/>
        <dbReference type="ChEBI" id="CHEBI:59918"/>
        <dbReference type="EC" id="2.3.1.275"/>
    </reaction>
</comment>
<feature type="transmembrane region" description="Helical" evidence="10">
    <location>
        <begin position="96"/>
        <end position="117"/>
    </location>
</feature>
<keyword evidence="8 10" id="KW-0594">Phospholipid biosynthesis</keyword>
<keyword evidence="2 10" id="KW-0444">Lipid biosynthesis</keyword>
<evidence type="ECO:0000256" key="4">
    <source>
        <dbReference type="ARBA" id="ARBA00022692"/>
    </source>
</evidence>
<comment type="function">
    <text evidence="10">Catalyzes the transfer of an acyl group from acyl-phosphate (acyl-PO(4)) to glycerol-3-phosphate (G3P) to form lysophosphatidic acid (LPA). This enzyme utilizes acyl-phosphate as fatty acyl donor, but not acyl-CoA or acyl-ACP.</text>
</comment>
<accession>A0A117J458</accession>
<dbReference type="RefSeq" id="WP_059054357.1">
    <property type="nucleotide sequence ID" value="NZ_LOJF01000009.1"/>
</dbReference>
<comment type="subcellular location">
    <subcellularLocation>
        <location evidence="10">Cell membrane</location>
        <topology evidence="10">Multi-pass membrane protein</topology>
    </subcellularLocation>
</comment>
<sequence length="219" mass="23165">MRLVIPTLIACAIAYFVCGIPFGMLIARSQGVDVRHTGSGNIGATNVGRSVGAWAAGLTLLLDAGKGWLCTGLATWAFSSFFAEAKALAPGQPFDWALTCVYAACVLGHVFSPYLGFHGGKGISVGFGAALGLDPRIAFGLLAVFLVFALPTRFVSLGSSCAAVSLPIWTAVFGYTPIAVLPMVIVAACVVWAHRENIRKLAHHEEKRFSFHHDEGKSK</sequence>
<evidence type="ECO:0000256" key="2">
    <source>
        <dbReference type="ARBA" id="ARBA00022516"/>
    </source>
</evidence>
<evidence type="ECO:0000256" key="1">
    <source>
        <dbReference type="ARBA" id="ARBA00022475"/>
    </source>
</evidence>
<dbReference type="Pfam" id="PF02660">
    <property type="entry name" value="G3P_acyltransf"/>
    <property type="match status" value="1"/>
</dbReference>
<dbReference type="GO" id="GO:0005886">
    <property type="term" value="C:plasma membrane"/>
    <property type="evidence" value="ECO:0007669"/>
    <property type="project" value="UniProtKB-SubCell"/>
</dbReference>
<dbReference type="HAMAP" id="MF_01043">
    <property type="entry name" value="PlsY"/>
    <property type="match status" value="1"/>
</dbReference>
<comment type="pathway">
    <text evidence="10">Lipid metabolism; phospholipid metabolism.</text>
</comment>
<dbReference type="PANTHER" id="PTHR30309:SF0">
    <property type="entry name" value="GLYCEROL-3-PHOSPHATE ACYLTRANSFERASE-RELATED"/>
    <property type="match status" value="1"/>
</dbReference>
<evidence type="ECO:0000256" key="7">
    <source>
        <dbReference type="ARBA" id="ARBA00023136"/>
    </source>
</evidence>